<feature type="region of interest" description="Disordered" evidence="1">
    <location>
        <begin position="152"/>
        <end position="179"/>
    </location>
</feature>
<feature type="compositionally biased region" description="Polar residues" evidence="1">
    <location>
        <begin position="78"/>
        <end position="90"/>
    </location>
</feature>
<evidence type="ECO:0000313" key="3">
    <source>
        <dbReference type="Proteomes" id="UP000296049"/>
    </source>
</evidence>
<gene>
    <name evidence="2" type="ORF">Anapl_00538</name>
</gene>
<keyword evidence="3" id="KW-1185">Reference proteome</keyword>
<feature type="compositionally biased region" description="Basic and acidic residues" evidence="1">
    <location>
        <begin position="165"/>
        <end position="174"/>
    </location>
</feature>
<evidence type="ECO:0000256" key="1">
    <source>
        <dbReference type="SAM" id="MobiDB-lite"/>
    </source>
</evidence>
<dbReference type="AlphaFoldDB" id="R0LZT8"/>
<proteinExistence type="predicted"/>
<feature type="compositionally biased region" description="Basic and acidic residues" evidence="1">
    <location>
        <begin position="95"/>
        <end position="107"/>
    </location>
</feature>
<sequence>MPTGILETGAGDLGSGEGPSPSSRLTIPDDLFMKDGAGTRGCDGEEGQNNNEGFLDHTWEPGNPVKKAGSQGKGQHTALKSSPGARSQVQGAGRDAGDRSAERKSGETRVVVTWLRAWRQNRPWVPMQGDLAAVPDPRSSLALLSPFLAPGSVPPGAAQPGWSGAREEHGEGKSRNPALRYAHRAFTRVKRPYEKEII</sequence>
<dbReference type="EMBL" id="KB742651">
    <property type="protein sequence ID" value="EOB05948.1"/>
    <property type="molecule type" value="Genomic_DNA"/>
</dbReference>
<protein>
    <submittedName>
        <fullName evidence="2">Uncharacterized protein</fullName>
    </submittedName>
</protein>
<reference evidence="3" key="1">
    <citation type="journal article" date="2013" name="Nat. Genet.">
        <title>The duck genome and transcriptome provide insight into an avian influenza virus reservoir species.</title>
        <authorList>
            <person name="Huang Y."/>
            <person name="Li Y."/>
            <person name="Burt D.W."/>
            <person name="Chen H."/>
            <person name="Zhang Y."/>
            <person name="Qian W."/>
            <person name="Kim H."/>
            <person name="Gan S."/>
            <person name="Zhao Y."/>
            <person name="Li J."/>
            <person name="Yi K."/>
            <person name="Feng H."/>
            <person name="Zhu P."/>
            <person name="Li B."/>
            <person name="Liu Q."/>
            <person name="Fairley S."/>
            <person name="Magor K.E."/>
            <person name="Du Z."/>
            <person name="Hu X."/>
            <person name="Goodman L."/>
            <person name="Tafer H."/>
            <person name="Vignal A."/>
            <person name="Lee T."/>
            <person name="Kim K.W."/>
            <person name="Sheng Z."/>
            <person name="An Y."/>
            <person name="Searle S."/>
            <person name="Herrero J."/>
            <person name="Groenen M.A."/>
            <person name="Crooijmans R.P."/>
            <person name="Faraut T."/>
            <person name="Cai Q."/>
            <person name="Webster R.G."/>
            <person name="Aldridge J.R."/>
            <person name="Warren W.C."/>
            <person name="Bartschat S."/>
            <person name="Kehr S."/>
            <person name="Marz M."/>
            <person name="Stadler P.F."/>
            <person name="Smith J."/>
            <person name="Kraus R.H."/>
            <person name="Zhao Y."/>
            <person name="Ren L."/>
            <person name="Fei J."/>
            <person name="Morisson M."/>
            <person name="Kaiser P."/>
            <person name="Griffin D.K."/>
            <person name="Rao M."/>
            <person name="Pitel F."/>
            <person name="Wang J."/>
            <person name="Li N."/>
        </authorList>
    </citation>
    <scope>NUCLEOTIDE SEQUENCE [LARGE SCALE GENOMIC DNA]</scope>
</reference>
<evidence type="ECO:0000313" key="2">
    <source>
        <dbReference type="EMBL" id="EOB05948.1"/>
    </source>
</evidence>
<feature type="region of interest" description="Disordered" evidence="1">
    <location>
        <begin position="1"/>
        <end position="108"/>
    </location>
</feature>
<dbReference type="Proteomes" id="UP000296049">
    <property type="component" value="Unassembled WGS sequence"/>
</dbReference>
<organism evidence="2 3">
    <name type="scientific">Anas platyrhynchos</name>
    <name type="common">Mallard</name>
    <name type="synonym">Anas boschas</name>
    <dbReference type="NCBI Taxonomy" id="8839"/>
    <lineage>
        <taxon>Eukaryota</taxon>
        <taxon>Metazoa</taxon>
        <taxon>Chordata</taxon>
        <taxon>Craniata</taxon>
        <taxon>Vertebrata</taxon>
        <taxon>Euteleostomi</taxon>
        <taxon>Archelosauria</taxon>
        <taxon>Archosauria</taxon>
        <taxon>Dinosauria</taxon>
        <taxon>Saurischia</taxon>
        <taxon>Theropoda</taxon>
        <taxon>Coelurosauria</taxon>
        <taxon>Aves</taxon>
        <taxon>Neognathae</taxon>
        <taxon>Galloanserae</taxon>
        <taxon>Anseriformes</taxon>
        <taxon>Anatidae</taxon>
        <taxon>Anatinae</taxon>
        <taxon>Anas</taxon>
    </lineage>
</organism>
<accession>R0LZT8</accession>
<name>R0LZT8_ANAPL</name>